<evidence type="ECO:0000313" key="3">
    <source>
        <dbReference type="Proteomes" id="UP000233100"/>
    </source>
</evidence>
<feature type="compositionally biased region" description="Low complexity" evidence="1">
    <location>
        <begin position="69"/>
        <end position="85"/>
    </location>
</feature>
<reference evidence="2" key="2">
    <citation type="submission" date="2025-09" db="UniProtKB">
        <authorList>
            <consortium name="Ensembl"/>
        </authorList>
    </citation>
    <scope>IDENTIFICATION</scope>
</reference>
<organism evidence="2 3">
    <name type="scientific">Macaca fascicularis</name>
    <name type="common">Crab-eating macaque</name>
    <name type="synonym">Cynomolgus monkey</name>
    <dbReference type="NCBI Taxonomy" id="9541"/>
    <lineage>
        <taxon>Eukaryota</taxon>
        <taxon>Metazoa</taxon>
        <taxon>Chordata</taxon>
        <taxon>Craniata</taxon>
        <taxon>Vertebrata</taxon>
        <taxon>Euteleostomi</taxon>
        <taxon>Mammalia</taxon>
        <taxon>Eutheria</taxon>
        <taxon>Euarchontoglires</taxon>
        <taxon>Primates</taxon>
        <taxon>Haplorrhini</taxon>
        <taxon>Catarrhini</taxon>
        <taxon>Cercopithecidae</taxon>
        <taxon>Cercopithecinae</taxon>
        <taxon>Macaca</taxon>
    </lineage>
</organism>
<dbReference type="PANTHER" id="PTHR46254">
    <property type="entry name" value="PROTEIN GVQW1-RELATED"/>
    <property type="match status" value="1"/>
</dbReference>
<dbReference type="Proteomes" id="UP000233100">
    <property type="component" value="Unplaced"/>
</dbReference>
<dbReference type="AlphaFoldDB" id="A0A7N9CD69"/>
<name>A0A7N9CD69_MACFA</name>
<protein>
    <submittedName>
        <fullName evidence="2">Uncharacterized protein</fullName>
    </submittedName>
</protein>
<proteinExistence type="predicted"/>
<evidence type="ECO:0000313" key="2">
    <source>
        <dbReference type="Ensembl" id="ENSMFAP00000047099.1"/>
    </source>
</evidence>
<accession>A0A7N9CD69</accession>
<dbReference type="PANTHER" id="PTHR46254:SF7">
    <property type="entry name" value="PI4-KINASE N-TERMINAL DOMAIN-CONTAINING PROTEIN"/>
    <property type="match status" value="1"/>
</dbReference>
<sequence length="109" mass="12210">MESRSVAQAGVQWRDLGSLQASLPGFTPFTCLSLPSSWDYRRLRQNHLNSGSGGCSGPRSRQCTPAWRQSKTLSQKLKQKQTNKNDVSKRCIHSPQRRGSGMNSFAERN</sequence>
<feature type="region of interest" description="Disordered" evidence="1">
    <location>
        <begin position="48"/>
        <end position="109"/>
    </location>
</feature>
<reference evidence="2" key="1">
    <citation type="submission" date="2025-08" db="UniProtKB">
        <authorList>
            <consortium name="Ensembl"/>
        </authorList>
    </citation>
    <scope>IDENTIFICATION</scope>
</reference>
<evidence type="ECO:0000256" key="1">
    <source>
        <dbReference type="SAM" id="MobiDB-lite"/>
    </source>
</evidence>
<dbReference type="GeneTree" id="ENSGT00940000165497"/>
<dbReference type="Ensembl" id="ENSMFAT00000093802.1">
    <property type="protein sequence ID" value="ENSMFAP00000047099.1"/>
    <property type="gene ID" value="ENSMFAG00000058259.1"/>
</dbReference>
<keyword evidence="3" id="KW-1185">Reference proteome</keyword>